<dbReference type="KEGG" id="ams:AMIS_21480"/>
<name>I0H2Y1_ACTM4</name>
<dbReference type="Proteomes" id="UP000007882">
    <property type="component" value="Chromosome"/>
</dbReference>
<sequence>MPSEIEDRPYIGRHRLHGEDTADLRAHTLADFHTETRRIVLPWTPARVVMVGPR</sequence>
<dbReference type="RefSeq" id="WP_014442263.1">
    <property type="nucleotide sequence ID" value="NC_017093.1"/>
</dbReference>
<keyword evidence="2" id="KW-1185">Reference proteome</keyword>
<dbReference type="STRING" id="512565.AMIS_21480"/>
<accession>I0H2Y1</accession>
<reference evidence="1 2" key="1">
    <citation type="submission" date="2012-02" db="EMBL/GenBank/DDBJ databases">
        <title>Complete genome sequence of Actinoplanes missouriensis 431 (= NBRC 102363).</title>
        <authorList>
            <person name="Ohnishi Y."/>
            <person name="Ishikawa J."/>
            <person name="Sekine M."/>
            <person name="Hosoyama A."/>
            <person name="Harada T."/>
            <person name="Narita H."/>
            <person name="Hata T."/>
            <person name="Konno Y."/>
            <person name="Tutikane K."/>
            <person name="Fujita N."/>
            <person name="Horinouchi S."/>
            <person name="Hayakawa M."/>
        </authorList>
    </citation>
    <scope>NUCLEOTIDE SEQUENCE [LARGE SCALE GENOMIC DNA]</scope>
    <source>
        <strain evidence="2">ATCC 14538 / DSM 43046 / CBS 188.64 / JCM 3121 / NBRC 102363 / NCIMB 12654 / NRRL B-3342 / UNCC 431</strain>
    </source>
</reference>
<protein>
    <submittedName>
        <fullName evidence="1">Uncharacterized protein</fullName>
    </submittedName>
</protein>
<dbReference type="HOGENOM" id="CLU_3039592_0_0_11"/>
<dbReference type="AlphaFoldDB" id="I0H2Y1"/>
<dbReference type="EMBL" id="AP012319">
    <property type="protein sequence ID" value="BAL87368.1"/>
    <property type="molecule type" value="Genomic_DNA"/>
</dbReference>
<evidence type="ECO:0000313" key="1">
    <source>
        <dbReference type="EMBL" id="BAL87368.1"/>
    </source>
</evidence>
<dbReference type="PATRIC" id="fig|512565.3.peg.2146"/>
<gene>
    <name evidence="1" type="ordered locus">AMIS_21480</name>
</gene>
<proteinExistence type="predicted"/>
<organism evidence="1 2">
    <name type="scientific">Actinoplanes missouriensis (strain ATCC 14538 / DSM 43046 / CBS 188.64 / JCM 3121 / NBRC 102363 / NCIMB 12654 / NRRL B-3342 / UNCC 431)</name>
    <dbReference type="NCBI Taxonomy" id="512565"/>
    <lineage>
        <taxon>Bacteria</taxon>
        <taxon>Bacillati</taxon>
        <taxon>Actinomycetota</taxon>
        <taxon>Actinomycetes</taxon>
        <taxon>Micromonosporales</taxon>
        <taxon>Micromonosporaceae</taxon>
        <taxon>Actinoplanes</taxon>
    </lineage>
</organism>
<evidence type="ECO:0000313" key="2">
    <source>
        <dbReference type="Proteomes" id="UP000007882"/>
    </source>
</evidence>